<dbReference type="SUPFAM" id="SSF54593">
    <property type="entry name" value="Glyoxalase/Bleomycin resistance protein/Dihydroxybiphenyl dioxygenase"/>
    <property type="match status" value="1"/>
</dbReference>
<dbReference type="Proteomes" id="UP000062160">
    <property type="component" value="Unassembled WGS sequence"/>
</dbReference>
<dbReference type="AlphaFoldDB" id="A0A0U9HGJ5"/>
<gene>
    <name evidence="1" type="ORF">TSYNT_9175</name>
</gene>
<dbReference type="OrthoDB" id="9788468at2"/>
<name>A0A0U9HGJ5_9FIRM</name>
<dbReference type="Pfam" id="PF13669">
    <property type="entry name" value="Glyoxalase_4"/>
    <property type="match status" value="1"/>
</dbReference>
<protein>
    <submittedName>
        <fullName evidence="1">Glyoxalase</fullName>
    </submittedName>
</protein>
<evidence type="ECO:0000313" key="1">
    <source>
        <dbReference type="EMBL" id="GAQ25925.1"/>
    </source>
</evidence>
<dbReference type="RefSeq" id="WP_059033578.1">
    <property type="nucleotide sequence ID" value="NZ_DF977003.1"/>
</dbReference>
<proteinExistence type="predicted"/>
<reference evidence="1" key="1">
    <citation type="journal article" date="2016" name="Genome Announc.">
        <title>Draft Genome Sequence of the Syntrophic Lactate-Degrading Bacterium Tepidanaerobacter syntrophicus JLT.</title>
        <authorList>
            <person name="Matsuura N."/>
            <person name="Ohashi A."/>
            <person name="Tourlousse D.M."/>
            <person name="Sekiguchi Y."/>
        </authorList>
    </citation>
    <scope>NUCLEOTIDE SEQUENCE [LARGE SCALE GENOMIC DNA]</scope>
    <source>
        <strain evidence="1">JL</strain>
    </source>
</reference>
<organism evidence="1">
    <name type="scientific">Tepidanaerobacter syntrophicus</name>
    <dbReference type="NCBI Taxonomy" id="224999"/>
    <lineage>
        <taxon>Bacteria</taxon>
        <taxon>Bacillati</taxon>
        <taxon>Bacillota</taxon>
        <taxon>Clostridia</taxon>
        <taxon>Thermosediminibacterales</taxon>
        <taxon>Tepidanaerobacteraceae</taxon>
        <taxon>Tepidanaerobacter</taxon>
    </lineage>
</organism>
<accession>A0A0U9HGJ5</accession>
<evidence type="ECO:0000313" key="2">
    <source>
        <dbReference type="Proteomes" id="UP000062160"/>
    </source>
</evidence>
<dbReference type="EMBL" id="DF977003">
    <property type="protein sequence ID" value="GAQ25925.1"/>
    <property type="molecule type" value="Genomic_DNA"/>
</dbReference>
<sequence length="162" mass="18603">MQKPIFKNLLQVGIVVDDLDKYLKKYYDEYGIGPWVILDFNKDTVKNMTIKGKRVDYAMRLATCDFNGIQWELIQPLDDKCVYYDFLKTNGPGIHHVALGIDNYDDVVKFLADKGIHELQGGNYMGLQYTYFDLTDELALIGEIYNGEVVMPEDAPTYPPKC</sequence>
<keyword evidence="2" id="KW-1185">Reference proteome</keyword>
<dbReference type="STRING" id="224999.GCA_001485475_01961"/>
<dbReference type="Gene3D" id="3.10.180.10">
    <property type="entry name" value="2,3-Dihydroxybiphenyl 1,2-Dioxygenase, domain 1"/>
    <property type="match status" value="1"/>
</dbReference>
<dbReference type="InterPro" id="IPR029068">
    <property type="entry name" value="Glyas_Bleomycin-R_OHBP_Dase"/>
</dbReference>